<keyword evidence="1" id="KW-0812">Transmembrane</keyword>
<protein>
    <recommendedName>
        <fullName evidence="4">Integral membrane protein</fullName>
    </recommendedName>
</protein>
<dbReference type="AlphaFoldDB" id="A0A3D9UYV6"/>
<evidence type="ECO:0008006" key="4">
    <source>
        <dbReference type="Google" id="ProtNLM"/>
    </source>
</evidence>
<keyword evidence="1" id="KW-0472">Membrane</keyword>
<dbReference type="EMBL" id="QTUC01000001">
    <property type="protein sequence ID" value="REF34722.1"/>
    <property type="molecule type" value="Genomic_DNA"/>
</dbReference>
<feature type="transmembrane region" description="Helical" evidence="1">
    <location>
        <begin position="175"/>
        <end position="195"/>
    </location>
</feature>
<sequence>MRSFASDAPGRLWAQDVVDEPLQGWPGLPPSADIHGFHARPSPTPSCSDPTARLLVRTLTKAGTNPVVGESRASYGIVPYNGGVPKLPRDEAEALLRVRSQLGDDFEPALVDSFVDRIDEAIETRVAQHLRRALEQERRRRHQRRSRDDHALALAIVSLGVAIPLTAIASESAGFVGVLVAWLGIVLVNVVYGLGWSTND</sequence>
<proteinExistence type="predicted"/>
<keyword evidence="1" id="KW-1133">Transmembrane helix</keyword>
<evidence type="ECO:0000313" key="2">
    <source>
        <dbReference type="EMBL" id="REF34722.1"/>
    </source>
</evidence>
<accession>A0A3D9UYV6</accession>
<gene>
    <name evidence="2" type="ORF">DFJ64_0086</name>
</gene>
<feature type="transmembrane region" description="Helical" evidence="1">
    <location>
        <begin position="150"/>
        <end position="169"/>
    </location>
</feature>
<organism evidence="2 3">
    <name type="scientific">Thermasporomyces composti</name>
    <dbReference type="NCBI Taxonomy" id="696763"/>
    <lineage>
        <taxon>Bacteria</taxon>
        <taxon>Bacillati</taxon>
        <taxon>Actinomycetota</taxon>
        <taxon>Actinomycetes</taxon>
        <taxon>Propionibacteriales</taxon>
        <taxon>Nocardioidaceae</taxon>
        <taxon>Thermasporomyces</taxon>
    </lineage>
</organism>
<evidence type="ECO:0000313" key="3">
    <source>
        <dbReference type="Proteomes" id="UP000256485"/>
    </source>
</evidence>
<comment type="caution">
    <text evidence="2">The sequence shown here is derived from an EMBL/GenBank/DDBJ whole genome shotgun (WGS) entry which is preliminary data.</text>
</comment>
<dbReference type="Proteomes" id="UP000256485">
    <property type="component" value="Unassembled WGS sequence"/>
</dbReference>
<keyword evidence="3" id="KW-1185">Reference proteome</keyword>
<name>A0A3D9UYV6_THECX</name>
<reference evidence="2 3" key="1">
    <citation type="submission" date="2018-08" db="EMBL/GenBank/DDBJ databases">
        <title>Sequencing the genomes of 1000 actinobacteria strains.</title>
        <authorList>
            <person name="Klenk H.-P."/>
        </authorList>
    </citation>
    <scope>NUCLEOTIDE SEQUENCE [LARGE SCALE GENOMIC DNA]</scope>
    <source>
        <strain evidence="2 3">DSM 22891</strain>
    </source>
</reference>
<evidence type="ECO:0000256" key="1">
    <source>
        <dbReference type="SAM" id="Phobius"/>
    </source>
</evidence>